<dbReference type="EMBL" id="JAGGKS010000001">
    <property type="protein sequence ID" value="MBP1924776.1"/>
    <property type="molecule type" value="Genomic_DNA"/>
</dbReference>
<sequence>MDENRKKKLLLKYKYRKPEMGIIYFKCISTGDIFIGISKDTKADINSSSFKLGCNLHSNHKLQKMWNDNGMDDFEIGVLEVLPYDEKDKDKDDYTKELESLYERKLRSLPNARRIK</sequence>
<dbReference type="RefSeq" id="WP_209510511.1">
    <property type="nucleotide sequence ID" value="NZ_JAGGKS010000001.1"/>
</dbReference>
<dbReference type="SUPFAM" id="SSF82771">
    <property type="entry name" value="GIY-YIG endonuclease"/>
    <property type="match status" value="1"/>
</dbReference>
<evidence type="ECO:0000313" key="1">
    <source>
        <dbReference type="EMBL" id="MBP1924776.1"/>
    </source>
</evidence>
<proteinExistence type="predicted"/>
<keyword evidence="2" id="KW-1185">Reference proteome</keyword>
<name>A0ABS4GAR2_9FIRM</name>
<evidence type="ECO:0008006" key="3">
    <source>
        <dbReference type="Google" id="ProtNLM"/>
    </source>
</evidence>
<protein>
    <recommendedName>
        <fullName evidence="3">GIY-YIG domain-containing protein</fullName>
    </recommendedName>
</protein>
<dbReference type="Gene3D" id="3.40.1440.10">
    <property type="entry name" value="GIY-YIG endonuclease"/>
    <property type="match status" value="1"/>
</dbReference>
<accession>A0ABS4GAR2</accession>
<comment type="caution">
    <text evidence="1">The sequence shown here is derived from an EMBL/GenBank/DDBJ whole genome shotgun (WGS) entry which is preliminary data.</text>
</comment>
<dbReference type="Proteomes" id="UP001519342">
    <property type="component" value="Unassembled WGS sequence"/>
</dbReference>
<dbReference type="InterPro" id="IPR035901">
    <property type="entry name" value="GIY-YIG_endonuc_sf"/>
</dbReference>
<reference evidence="1 2" key="1">
    <citation type="submission" date="2021-03" db="EMBL/GenBank/DDBJ databases">
        <title>Genomic Encyclopedia of Type Strains, Phase IV (KMG-IV): sequencing the most valuable type-strain genomes for metagenomic binning, comparative biology and taxonomic classification.</title>
        <authorList>
            <person name="Goeker M."/>
        </authorList>
    </citation>
    <scope>NUCLEOTIDE SEQUENCE [LARGE SCALE GENOMIC DNA]</scope>
    <source>
        <strain evidence="1 2">DSM 24004</strain>
    </source>
</reference>
<gene>
    <name evidence="1" type="ORF">J2Z76_000629</name>
</gene>
<evidence type="ECO:0000313" key="2">
    <source>
        <dbReference type="Proteomes" id="UP001519342"/>
    </source>
</evidence>
<organism evidence="1 2">
    <name type="scientific">Sedimentibacter acidaminivorans</name>
    <dbReference type="NCBI Taxonomy" id="913099"/>
    <lineage>
        <taxon>Bacteria</taxon>
        <taxon>Bacillati</taxon>
        <taxon>Bacillota</taxon>
        <taxon>Tissierellia</taxon>
        <taxon>Sedimentibacter</taxon>
    </lineage>
</organism>